<proteinExistence type="predicted"/>
<gene>
    <name evidence="1" type="ORF">MYCIT1_LOCUS10418</name>
    <name evidence="2" type="ORF">MYCIT1_LOCUS35372</name>
</gene>
<evidence type="ECO:0000313" key="2">
    <source>
        <dbReference type="EMBL" id="CAK5283105.1"/>
    </source>
</evidence>
<dbReference type="AlphaFoldDB" id="A0AAD2K7A8"/>
<dbReference type="EMBL" id="CAVNYO010000466">
    <property type="protein sequence ID" value="CAK5283105.1"/>
    <property type="molecule type" value="Genomic_DNA"/>
</dbReference>
<comment type="caution">
    <text evidence="2">The sequence shown here is derived from an EMBL/GenBank/DDBJ whole genome shotgun (WGS) entry which is preliminary data.</text>
</comment>
<keyword evidence="3" id="KW-1185">Reference proteome</keyword>
<accession>A0AAD2K7A8</accession>
<organism evidence="2 3">
    <name type="scientific">Mycena citricolor</name>
    <dbReference type="NCBI Taxonomy" id="2018698"/>
    <lineage>
        <taxon>Eukaryota</taxon>
        <taxon>Fungi</taxon>
        <taxon>Dikarya</taxon>
        <taxon>Basidiomycota</taxon>
        <taxon>Agaricomycotina</taxon>
        <taxon>Agaricomycetes</taxon>
        <taxon>Agaricomycetidae</taxon>
        <taxon>Agaricales</taxon>
        <taxon>Marasmiineae</taxon>
        <taxon>Mycenaceae</taxon>
        <taxon>Mycena</taxon>
    </lineage>
</organism>
<dbReference type="Proteomes" id="UP001295794">
    <property type="component" value="Unassembled WGS sequence"/>
</dbReference>
<name>A0AAD2K7A8_9AGAR</name>
<dbReference type="EMBL" id="CAVNYO010000130">
    <property type="protein sequence ID" value="CAK5267695.1"/>
    <property type="molecule type" value="Genomic_DNA"/>
</dbReference>
<reference evidence="2" key="1">
    <citation type="submission" date="2023-11" db="EMBL/GenBank/DDBJ databases">
        <authorList>
            <person name="De Vega J J."/>
            <person name="De Vega J J."/>
        </authorList>
    </citation>
    <scope>NUCLEOTIDE SEQUENCE</scope>
</reference>
<protein>
    <submittedName>
        <fullName evidence="2">Uncharacterized protein</fullName>
    </submittedName>
</protein>
<evidence type="ECO:0000313" key="3">
    <source>
        <dbReference type="Proteomes" id="UP001295794"/>
    </source>
</evidence>
<evidence type="ECO:0000313" key="1">
    <source>
        <dbReference type="EMBL" id="CAK5267695.1"/>
    </source>
</evidence>
<sequence length="84" mass="9595">MIPTCGRMGRHWYGEIRVHCERGIEESIVLGFKEYQTITATVEGCEGRIEKIQAKSSASKTSLRERKSEKSACFRMRGKFNVPL</sequence>